<dbReference type="AlphaFoldDB" id="R0GSI5"/>
<protein>
    <recommendedName>
        <fullName evidence="1">DUF4283 domain-containing protein</fullName>
    </recommendedName>
</protein>
<gene>
    <name evidence="2" type="ORF">CARUB_v100279780mg</name>
</gene>
<feature type="domain" description="DUF4283" evidence="1">
    <location>
        <begin position="41"/>
        <end position="91"/>
    </location>
</feature>
<keyword evidence="3" id="KW-1185">Reference proteome</keyword>
<dbReference type="EMBL" id="KB870812">
    <property type="protein sequence ID" value="EOA15300.1"/>
    <property type="molecule type" value="Genomic_DNA"/>
</dbReference>
<dbReference type="eggNOG" id="KOG1075">
    <property type="taxonomic scope" value="Eukaryota"/>
</dbReference>
<feature type="non-terminal residue" evidence="2">
    <location>
        <position position="94"/>
    </location>
</feature>
<sequence>MSQSTLVKGGGSGKKPVEMVMKRKIKIPMFDNSELIKGYSKTVIGRCMNPRMQDMKTLLFMFPRIWQLEGKVVGADLGLGRFQFDFEDAGDIEE</sequence>
<dbReference type="Pfam" id="PF14111">
    <property type="entry name" value="DUF4283"/>
    <property type="match status" value="1"/>
</dbReference>
<evidence type="ECO:0000259" key="1">
    <source>
        <dbReference type="Pfam" id="PF14111"/>
    </source>
</evidence>
<reference evidence="3" key="1">
    <citation type="journal article" date="2013" name="Nat. Genet.">
        <title>The Capsella rubella genome and the genomic consequences of rapid mating system evolution.</title>
        <authorList>
            <person name="Slotte T."/>
            <person name="Hazzouri K.M."/>
            <person name="Agren J.A."/>
            <person name="Koenig D."/>
            <person name="Maumus F."/>
            <person name="Guo Y.L."/>
            <person name="Steige K."/>
            <person name="Platts A.E."/>
            <person name="Escobar J.S."/>
            <person name="Newman L.K."/>
            <person name="Wang W."/>
            <person name="Mandakova T."/>
            <person name="Vello E."/>
            <person name="Smith L.M."/>
            <person name="Henz S.R."/>
            <person name="Steffen J."/>
            <person name="Takuno S."/>
            <person name="Brandvain Y."/>
            <person name="Coop G."/>
            <person name="Andolfatto P."/>
            <person name="Hu T.T."/>
            <person name="Blanchette M."/>
            <person name="Clark R.M."/>
            <person name="Quesneville H."/>
            <person name="Nordborg M."/>
            <person name="Gaut B.S."/>
            <person name="Lysak M.A."/>
            <person name="Jenkins J."/>
            <person name="Grimwood J."/>
            <person name="Chapman J."/>
            <person name="Prochnik S."/>
            <person name="Shu S."/>
            <person name="Rokhsar D."/>
            <person name="Schmutz J."/>
            <person name="Weigel D."/>
            <person name="Wright S.I."/>
        </authorList>
    </citation>
    <scope>NUCLEOTIDE SEQUENCE [LARGE SCALE GENOMIC DNA]</scope>
    <source>
        <strain evidence="3">cv. Monte Gargano</strain>
    </source>
</reference>
<dbReference type="InterPro" id="IPR025558">
    <property type="entry name" value="DUF4283"/>
</dbReference>
<evidence type="ECO:0000313" key="3">
    <source>
        <dbReference type="Proteomes" id="UP000029121"/>
    </source>
</evidence>
<evidence type="ECO:0000313" key="2">
    <source>
        <dbReference type="EMBL" id="EOA15300.1"/>
    </source>
</evidence>
<accession>R0GSI5</accession>
<proteinExistence type="predicted"/>
<dbReference type="STRING" id="81985.R0GSI5"/>
<dbReference type="Proteomes" id="UP000029121">
    <property type="component" value="Unassembled WGS sequence"/>
</dbReference>
<name>R0GSI5_9BRAS</name>
<organism evidence="2 3">
    <name type="scientific">Capsella rubella</name>
    <dbReference type="NCBI Taxonomy" id="81985"/>
    <lineage>
        <taxon>Eukaryota</taxon>
        <taxon>Viridiplantae</taxon>
        <taxon>Streptophyta</taxon>
        <taxon>Embryophyta</taxon>
        <taxon>Tracheophyta</taxon>
        <taxon>Spermatophyta</taxon>
        <taxon>Magnoliopsida</taxon>
        <taxon>eudicotyledons</taxon>
        <taxon>Gunneridae</taxon>
        <taxon>Pentapetalae</taxon>
        <taxon>rosids</taxon>
        <taxon>malvids</taxon>
        <taxon>Brassicales</taxon>
        <taxon>Brassicaceae</taxon>
        <taxon>Camelineae</taxon>
        <taxon>Capsella</taxon>
    </lineage>
</organism>